<gene>
    <name evidence="2" type="ORF">Xmir_00571</name>
</gene>
<organism evidence="2 3">
    <name type="scientific">Xenorhabdus miraniensis</name>
    <dbReference type="NCBI Taxonomy" id="351674"/>
    <lineage>
        <taxon>Bacteria</taxon>
        <taxon>Pseudomonadati</taxon>
        <taxon>Pseudomonadota</taxon>
        <taxon>Gammaproteobacteria</taxon>
        <taxon>Enterobacterales</taxon>
        <taxon>Morganellaceae</taxon>
        <taxon>Xenorhabdus</taxon>
    </lineage>
</organism>
<sequence>MKIIKFSNFLVKLAIYLLQSFIISISSLSLISLVYFGLLTNFENKYLYVFISIGGLVFSALLYYLTEKIKEKYTFFQ</sequence>
<reference evidence="2 3" key="1">
    <citation type="journal article" date="2017" name="Nat. Microbiol.">
        <title>Natural product diversity associated with the nematode symbionts Photorhabdus and Xenorhabdus.</title>
        <authorList>
            <person name="Tobias N.J."/>
            <person name="Wolff H."/>
            <person name="Djahanschiri B."/>
            <person name="Grundmann F."/>
            <person name="Kronenwerth M."/>
            <person name="Shi Y.M."/>
            <person name="Simonyi S."/>
            <person name="Grun P."/>
            <person name="Shapiro-Ilan D."/>
            <person name="Pidot S.J."/>
            <person name="Stinear T.P."/>
            <person name="Ebersberger I."/>
            <person name="Bode H.B."/>
        </authorList>
    </citation>
    <scope>NUCLEOTIDE SEQUENCE [LARGE SCALE GENOMIC DNA]</scope>
    <source>
        <strain evidence="2 3">DSM 17902</strain>
    </source>
</reference>
<accession>A0A2D0JVI8</accession>
<evidence type="ECO:0000313" key="2">
    <source>
        <dbReference type="EMBL" id="PHM50391.1"/>
    </source>
</evidence>
<evidence type="ECO:0000313" key="3">
    <source>
        <dbReference type="Proteomes" id="UP000221980"/>
    </source>
</evidence>
<dbReference type="EMBL" id="NITZ01000002">
    <property type="protein sequence ID" value="PHM50391.1"/>
    <property type="molecule type" value="Genomic_DNA"/>
</dbReference>
<dbReference type="AlphaFoldDB" id="A0A2D0JVI8"/>
<protein>
    <submittedName>
        <fullName evidence="2">Uncharacterized protein</fullName>
    </submittedName>
</protein>
<name>A0A2D0JVI8_9GAMM</name>
<feature type="transmembrane region" description="Helical" evidence="1">
    <location>
        <begin position="21"/>
        <end position="40"/>
    </location>
</feature>
<keyword evidence="1" id="KW-1133">Transmembrane helix</keyword>
<proteinExistence type="predicted"/>
<feature type="transmembrane region" description="Helical" evidence="1">
    <location>
        <begin position="46"/>
        <end position="65"/>
    </location>
</feature>
<evidence type="ECO:0000256" key="1">
    <source>
        <dbReference type="SAM" id="Phobius"/>
    </source>
</evidence>
<comment type="caution">
    <text evidence="2">The sequence shown here is derived from an EMBL/GenBank/DDBJ whole genome shotgun (WGS) entry which is preliminary data.</text>
</comment>
<keyword evidence="1" id="KW-0472">Membrane</keyword>
<keyword evidence="1" id="KW-0812">Transmembrane</keyword>
<dbReference type="Proteomes" id="UP000221980">
    <property type="component" value="Unassembled WGS sequence"/>
</dbReference>
<keyword evidence="3" id="KW-1185">Reference proteome</keyword>